<sequence>MIPPDPTHHSSLYSRLSKEHSCNFAGLCLMHATVNLDLVILNGSIKGDRP</sequence>
<gene>
    <name evidence="1" type="ORF">JRQ81_012224</name>
</gene>
<protein>
    <submittedName>
        <fullName evidence="1">Uncharacterized protein</fullName>
    </submittedName>
</protein>
<dbReference type="EMBL" id="JAPFRF010000003">
    <property type="protein sequence ID" value="KAJ7338445.1"/>
    <property type="molecule type" value="Genomic_DNA"/>
</dbReference>
<dbReference type="Proteomes" id="UP001142489">
    <property type="component" value="Unassembled WGS sequence"/>
</dbReference>
<organism evidence="1 2">
    <name type="scientific">Phrynocephalus forsythii</name>
    <dbReference type="NCBI Taxonomy" id="171643"/>
    <lineage>
        <taxon>Eukaryota</taxon>
        <taxon>Metazoa</taxon>
        <taxon>Chordata</taxon>
        <taxon>Craniata</taxon>
        <taxon>Vertebrata</taxon>
        <taxon>Euteleostomi</taxon>
        <taxon>Lepidosauria</taxon>
        <taxon>Squamata</taxon>
        <taxon>Bifurcata</taxon>
        <taxon>Unidentata</taxon>
        <taxon>Episquamata</taxon>
        <taxon>Toxicofera</taxon>
        <taxon>Iguania</taxon>
        <taxon>Acrodonta</taxon>
        <taxon>Agamidae</taxon>
        <taxon>Agaminae</taxon>
        <taxon>Phrynocephalus</taxon>
    </lineage>
</organism>
<accession>A0A9Q0Y3M1</accession>
<keyword evidence="2" id="KW-1185">Reference proteome</keyword>
<evidence type="ECO:0000313" key="2">
    <source>
        <dbReference type="Proteomes" id="UP001142489"/>
    </source>
</evidence>
<name>A0A9Q0Y3M1_9SAUR</name>
<comment type="caution">
    <text evidence="1">The sequence shown here is derived from an EMBL/GenBank/DDBJ whole genome shotgun (WGS) entry which is preliminary data.</text>
</comment>
<feature type="non-terminal residue" evidence="1">
    <location>
        <position position="50"/>
    </location>
</feature>
<dbReference type="AlphaFoldDB" id="A0A9Q0Y3M1"/>
<proteinExistence type="predicted"/>
<evidence type="ECO:0000313" key="1">
    <source>
        <dbReference type="EMBL" id="KAJ7338445.1"/>
    </source>
</evidence>
<reference evidence="1" key="1">
    <citation type="journal article" date="2023" name="DNA Res.">
        <title>Chromosome-level genome assembly of Phrynocephalus forsythii using third-generation DNA sequencing and Hi-C analysis.</title>
        <authorList>
            <person name="Qi Y."/>
            <person name="Zhao W."/>
            <person name="Zhao Y."/>
            <person name="Niu C."/>
            <person name="Cao S."/>
            <person name="Zhang Y."/>
        </authorList>
    </citation>
    <scope>NUCLEOTIDE SEQUENCE</scope>
    <source>
        <tissue evidence="1">Muscle</tissue>
    </source>
</reference>